<evidence type="ECO:0000313" key="2">
    <source>
        <dbReference type="Proteomes" id="UP000270988"/>
    </source>
</evidence>
<reference evidence="1 2" key="1">
    <citation type="submission" date="2018-12" db="EMBL/GenBank/DDBJ databases">
        <authorList>
            <consortium name="Pathogen Informatics"/>
        </authorList>
    </citation>
    <scope>NUCLEOTIDE SEQUENCE [LARGE SCALE GENOMIC DNA]</scope>
    <source>
        <strain evidence="1 2">NCTC10918</strain>
    </source>
</reference>
<dbReference type="Proteomes" id="UP000270988">
    <property type="component" value="Chromosome"/>
</dbReference>
<dbReference type="EMBL" id="LR134521">
    <property type="protein sequence ID" value="VEJ29873.1"/>
    <property type="molecule type" value="Genomic_DNA"/>
</dbReference>
<name>A0A3S5F7J4_9MICC</name>
<sequence>MVRAVITGALIHRLKNQYGVSLMINTQPGLMRKRRMRAETVIAIVRANLQRSCGQNQTLTRELLGNLLTTLRRKIGNAFAGIAIIGSGLPV</sequence>
<evidence type="ECO:0000313" key="1">
    <source>
        <dbReference type="EMBL" id="VEJ29873.1"/>
    </source>
</evidence>
<dbReference type="AlphaFoldDB" id="A0A3S5F7J4"/>
<organism evidence="1 2">
    <name type="scientific">Rothia dentocariosa</name>
    <dbReference type="NCBI Taxonomy" id="2047"/>
    <lineage>
        <taxon>Bacteria</taxon>
        <taxon>Bacillati</taxon>
        <taxon>Actinomycetota</taxon>
        <taxon>Actinomycetes</taxon>
        <taxon>Micrococcales</taxon>
        <taxon>Micrococcaceae</taxon>
        <taxon>Rothia</taxon>
    </lineage>
</organism>
<protein>
    <submittedName>
        <fullName evidence="1">Uncharacterized protein</fullName>
    </submittedName>
</protein>
<proteinExistence type="predicted"/>
<accession>A0A3S5F7J4</accession>
<gene>
    <name evidence="1" type="ORF">NCTC10918_01145</name>
</gene>